<protein>
    <submittedName>
        <fullName evidence="2">Uncharacterized protein</fullName>
    </submittedName>
</protein>
<dbReference type="InterPro" id="IPR006994">
    <property type="entry name" value="TCF25/Rqc1"/>
</dbReference>
<dbReference type="Pfam" id="PF04910">
    <property type="entry name" value="Tcf25"/>
    <property type="match status" value="1"/>
</dbReference>
<organism evidence="2 3">
    <name type="scientific">Stylonychia lemnae</name>
    <name type="common">Ciliate</name>
    <dbReference type="NCBI Taxonomy" id="5949"/>
    <lineage>
        <taxon>Eukaryota</taxon>
        <taxon>Sar</taxon>
        <taxon>Alveolata</taxon>
        <taxon>Ciliophora</taxon>
        <taxon>Intramacronucleata</taxon>
        <taxon>Spirotrichea</taxon>
        <taxon>Stichotrichia</taxon>
        <taxon>Sporadotrichida</taxon>
        <taxon>Oxytrichidae</taxon>
        <taxon>Stylonychinae</taxon>
        <taxon>Stylonychia</taxon>
    </lineage>
</organism>
<evidence type="ECO:0000256" key="1">
    <source>
        <dbReference type="SAM" id="MobiDB-lite"/>
    </source>
</evidence>
<dbReference type="Proteomes" id="UP000039865">
    <property type="component" value="Unassembled WGS sequence"/>
</dbReference>
<feature type="region of interest" description="Disordered" evidence="1">
    <location>
        <begin position="1"/>
        <end position="96"/>
    </location>
</feature>
<dbReference type="PANTHER" id="PTHR22684">
    <property type="entry name" value="NULP1-RELATED"/>
    <property type="match status" value="1"/>
</dbReference>
<name>A0A078A008_STYLE</name>
<feature type="compositionally biased region" description="Basic and acidic residues" evidence="1">
    <location>
        <begin position="74"/>
        <end position="90"/>
    </location>
</feature>
<gene>
    <name evidence="2" type="primary">Contig5838.g6267</name>
    <name evidence="2" type="ORF">STYLEM_3766</name>
</gene>
<accession>A0A078A008</accession>
<feature type="compositionally biased region" description="Acidic residues" evidence="1">
    <location>
        <begin position="1"/>
        <end position="13"/>
    </location>
</feature>
<dbReference type="PANTHER" id="PTHR22684:SF0">
    <property type="entry name" value="RIBOSOME QUALITY CONTROL COMPLEX SUBUNIT TCF25"/>
    <property type="match status" value="1"/>
</dbReference>
<dbReference type="OMA" id="EWPRPDA"/>
<feature type="compositionally biased region" description="Basic residues" evidence="1">
    <location>
        <begin position="35"/>
        <end position="47"/>
    </location>
</feature>
<dbReference type="AlphaFoldDB" id="A0A078A008"/>
<feature type="compositionally biased region" description="Low complexity" evidence="1">
    <location>
        <begin position="51"/>
        <end position="73"/>
    </location>
</feature>
<proteinExistence type="predicted"/>
<evidence type="ECO:0000313" key="2">
    <source>
        <dbReference type="EMBL" id="CDW74783.1"/>
    </source>
</evidence>
<keyword evidence="3" id="KW-1185">Reference proteome</keyword>
<feature type="region of interest" description="Disordered" evidence="1">
    <location>
        <begin position="151"/>
        <end position="174"/>
    </location>
</feature>
<evidence type="ECO:0000313" key="3">
    <source>
        <dbReference type="Proteomes" id="UP000039865"/>
    </source>
</evidence>
<sequence>MSESEEENEENSEDEKQAKIKQQSNKESVDDSQAKKKKKKRNKKKKKVQEDQQNQDNANQKPQQVQSKQSSTQDGKKQSQQKNKEGKKEDDLDFLDSIISKQQEEIKQQYGSAALYGQDSVLKMERKNFNFKKELKQLFAKSAQAYGALGLDEEEKEERKNRGNNQDDYEGASKKMRRRLRMVEKIQEKNRVLTSKKYLMVQPDPRWPRVDRMVTMEHVKTDKKTGQKIFSFVKLPDYNVIEKEFKQVQATNDIQNLMHFLQRNFYHHESLVYFADFLRIQGKFSDSFHFLERCLFAFEQAWTFEYQPVSPDKNQEDFFIPQTRMDMEQDHLNKVFAECIVKYIDILGRKGCSKTSLEYCKLLLSLDPYTDLYGSLLRLDFYAVRAHEYQYLLDFIRKLPKEIYPDENSASLLIMPNLLLTSALAKYQIKLGNGSDYKVADLDKTLNILQNIEGSMNQLLDFEPEILVISAIILYPKLIQLLVKKVAQKQINQNNKKAHFNGYQAKTWTDILAHTLFTEIGEDIAGEQSYNWVLNQVEQVKLSQEKQDELTDEVLHKIFSIFVSRSHTLWLKEVIGFVLNKLDEGAIDRDLMIGKFTSLVQSPFSLSRYRSLKQSDFTDDITTINPNELLMGGGPPGMEDPHNNQVQAEAGIAAQQLQQMINQLNRPPPLHGQMMQQQQQMNPLFQERDLQNMSEQEIVAMQEAILAQMGDNEDIYIDDEENAAANQIINANNDQQQNVQGGGIFNMFNNLFGFGNGNQNQPREEEKKQ</sequence>
<dbReference type="GO" id="GO:1990112">
    <property type="term" value="C:RQC complex"/>
    <property type="evidence" value="ECO:0007669"/>
    <property type="project" value="TreeGrafter"/>
</dbReference>
<dbReference type="OrthoDB" id="205993at2759"/>
<dbReference type="EMBL" id="CCKQ01003660">
    <property type="protein sequence ID" value="CDW74783.1"/>
    <property type="molecule type" value="Genomic_DNA"/>
</dbReference>
<dbReference type="InParanoid" id="A0A078A008"/>
<reference evidence="2 3" key="1">
    <citation type="submission" date="2014-06" db="EMBL/GenBank/DDBJ databases">
        <authorList>
            <person name="Swart Estienne"/>
        </authorList>
    </citation>
    <scope>NUCLEOTIDE SEQUENCE [LARGE SCALE GENOMIC DNA]</scope>
    <source>
        <strain evidence="2 3">130c</strain>
    </source>
</reference>